<feature type="compositionally biased region" description="Polar residues" evidence="1">
    <location>
        <begin position="60"/>
        <end position="78"/>
    </location>
</feature>
<dbReference type="AlphaFoldDB" id="A0AA39TMF5"/>
<feature type="region of interest" description="Disordered" evidence="1">
    <location>
        <begin position="261"/>
        <end position="326"/>
    </location>
</feature>
<organism evidence="2 3">
    <name type="scientific">Armillaria novae-zelandiae</name>
    <dbReference type="NCBI Taxonomy" id="153914"/>
    <lineage>
        <taxon>Eukaryota</taxon>
        <taxon>Fungi</taxon>
        <taxon>Dikarya</taxon>
        <taxon>Basidiomycota</taxon>
        <taxon>Agaricomycotina</taxon>
        <taxon>Agaricomycetes</taxon>
        <taxon>Agaricomycetidae</taxon>
        <taxon>Agaricales</taxon>
        <taxon>Marasmiineae</taxon>
        <taxon>Physalacriaceae</taxon>
        <taxon>Armillaria</taxon>
    </lineage>
</organism>
<dbReference type="Proteomes" id="UP001175227">
    <property type="component" value="Unassembled WGS sequence"/>
</dbReference>
<feature type="compositionally biased region" description="Polar residues" evidence="1">
    <location>
        <begin position="15"/>
        <end position="27"/>
    </location>
</feature>
<evidence type="ECO:0000256" key="1">
    <source>
        <dbReference type="SAM" id="MobiDB-lite"/>
    </source>
</evidence>
<feature type="compositionally biased region" description="Low complexity" evidence="1">
    <location>
        <begin position="291"/>
        <end position="307"/>
    </location>
</feature>
<accession>A0AA39TMF5</accession>
<comment type="caution">
    <text evidence="2">The sequence shown here is derived from an EMBL/GenBank/DDBJ whole genome shotgun (WGS) entry which is preliminary data.</text>
</comment>
<proteinExistence type="predicted"/>
<reference evidence="2" key="1">
    <citation type="submission" date="2023-06" db="EMBL/GenBank/DDBJ databases">
        <authorList>
            <consortium name="Lawrence Berkeley National Laboratory"/>
            <person name="Ahrendt S."/>
            <person name="Sahu N."/>
            <person name="Indic B."/>
            <person name="Wong-Bajracharya J."/>
            <person name="Merenyi Z."/>
            <person name="Ke H.-M."/>
            <person name="Monk M."/>
            <person name="Kocsube S."/>
            <person name="Drula E."/>
            <person name="Lipzen A."/>
            <person name="Balint B."/>
            <person name="Henrissat B."/>
            <person name="Andreopoulos B."/>
            <person name="Martin F.M."/>
            <person name="Harder C.B."/>
            <person name="Rigling D."/>
            <person name="Ford K.L."/>
            <person name="Foster G.D."/>
            <person name="Pangilinan J."/>
            <person name="Papanicolaou A."/>
            <person name="Barry K."/>
            <person name="LaButti K."/>
            <person name="Viragh M."/>
            <person name="Koriabine M."/>
            <person name="Yan M."/>
            <person name="Riley R."/>
            <person name="Champramary S."/>
            <person name="Plett K.L."/>
            <person name="Tsai I.J."/>
            <person name="Slot J."/>
            <person name="Sipos G."/>
            <person name="Plett J."/>
            <person name="Nagy L.G."/>
            <person name="Grigoriev I.V."/>
        </authorList>
    </citation>
    <scope>NUCLEOTIDE SEQUENCE</scope>
    <source>
        <strain evidence="2">ICMP 16352</strain>
    </source>
</reference>
<dbReference type="EMBL" id="JAUEPR010000100">
    <property type="protein sequence ID" value="KAK0464142.1"/>
    <property type="molecule type" value="Genomic_DNA"/>
</dbReference>
<evidence type="ECO:0000313" key="3">
    <source>
        <dbReference type="Proteomes" id="UP001175227"/>
    </source>
</evidence>
<evidence type="ECO:0000313" key="2">
    <source>
        <dbReference type="EMBL" id="KAK0464142.1"/>
    </source>
</evidence>
<protein>
    <submittedName>
        <fullName evidence="2">Uncharacterized protein</fullName>
    </submittedName>
</protein>
<name>A0AA39TMF5_9AGAR</name>
<gene>
    <name evidence="2" type="ORF">IW261DRAFT_1524515</name>
</gene>
<sequence>MAALEGPASLRWLLNPTSDLGGASSSPRHAFQFHAEPPARPGTEDDAPKRSPPSHHSILITHSRQALQPRDANSTSNILPPAPIYPQSVSQSNKRRFHEIDDRDCRVNSGVSDQPLKPKFYKNETGMRAPRESSIPSSLPTALAVYHKCSYAQETIPKPKRQQWDFISVSDALPQPNEGSTDIYSSKDGGSLQCPYTFCPRSFSIHTQYHETKAHYAEHANRNAEREVWSRRHMELENVNGSCFSLAPKKYYTASQSGALLQPLHKNPPSSKPGAHPAHTKRQRASQLPVKPSTPSTPSPKLTTLPSRPNEEEAPAPYTTSPIRPEHPLLLLPRSSVIRVSRRPTGGIEVVARFMTSSTLVRGGASVWRGRRSGRRRVRARGGEAHKSLRISSRYFHILLGPFQSA</sequence>
<keyword evidence="3" id="KW-1185">Reference proteome</keyword>
<feature type="region of interest" description="Disordered" evidence="1">
    <location>
        <begin position="13"/>
        <end position="96"/>
    </location>
</feature>